<dbReference type="AlphaFoldDB" id="A0A4Q1VQ06"/>
<name>A0A4Q1VQ06_9BRAD</name>
<proteinExistence type="predicted"/>
<evidence type="ECO:0000313" key="3">
    <source>
        <dbReference type="Proteomes" id="UP000290819"/>
    </source>
</evidence>
<dbReference type="InterPro" id="IPR042099">
    <property type="entry name" value="ANL_N_sf"/>
</dbReference>
<organism evidence="2 3">
    <name type="scientific">Bradyrhizobium betae</name>
    <dbReference type="NCBI Taxonomy" id="244734"/>
    <lineage>
        <taxon>Bacteria</taxon>
        <taxon>Pseudomonadati</taxon>
        <taxon>Pseudomonadota</taxon>
        <taxon>Alphaproteobacteria</taxon>
        <taxon>Hyphomicrobiales</taxon>
        <taxon>Nitrobacteraceae</taxon>
        <taxon>Bradyrhizobium</taxon>
    </lineage>
</organism>
<reference evidence="2 3" key="1">
    <citation type="submission" date="2017-03" db="EMBL/GenBank/DDBJ databases">
        <authorList>
            <person name="Safronova V.I."/>
            <person name="Sazanova A.L."/>
            <person name="Chirak E.R."/>
        </authorList>
    </citation>
    <scope>NUCLEOTIDE SEQUENCE [LARGE SCALE GENOMIC DNA]</scope>
    <source>
        <strain evidence="2 3">Opo-243</strain>
    </source>
</reference>
<protein>
    <recommendedName>
        <fullName evidence="1">AMP-dependent synthetase/ligase domain-containing protein</fullName>
    </recommendedName>
</protein>
<evidence type="ECO:0000259" key="1">
    <source>
        <dbReference type="Pfam" id="PF00501"/>
    </source>
</evidence>
<dbReference type="Proteomes" id="UP000290819">
    <property type="component" value="Unassembled WGS sequence"/>
</dbReference>
<dbReference type="Gene3D" id="3.40.50.12780">
    <property type="entry name" value="N-terminal domain of ligase-like"/>
    <property type="match status" value="1"/>
</dbReference>
<feature type="domain" description="AMP-dependent synthetase/ligase" evidence="1">
    <location>
        <begin position="21"/>
        <end position="116"/>
    </location>
</feature>
<comment type="caution">
    <text evidence="2">The sequence shown here is derived from an EMBL/GenBank/DDBJ whole genome shotgun (WGS) entry which is preliminary data.</text>
</comment>
<gene>
    <name evidence="2" type="ORF">B5V03_00145</name>
</gene>
<keyword evidence="3" id="KW-1185">Reference proteome</keyword>
<dbReference type="SUPFAM" id="SSF56801">
    <property type="entry name" value="Acetyl-CoA synthetase-like"/>
    <property type="match status" value="1"/>
</dbReference>
<sequence length="123" mass="13064">MAMTRKVQDRFMRNLFDAMYRHADEAGDKVAVSDSNGIIHRGELLAKVIGLAADLGPQPGPIGILAPNGIDWVVAQLGCALAGKIVVPLPTFFSSAQLGHIVRTASVGLILTTNEAKQLTEQS</sequence>
<accession>A0A4Q1VQ06</accession>
<evidence type="ECO:0000313" key="2">
    <source>
        <dbReference type="EMBL" id="RXT54385.1"/>
    </source>
</evidence>
<dbReference type="InterPro" id="IPR000873">
    <property type="entry name" value="AMP-dep_synth/lig_dom"/>
</dbReference>
<dbReference type="OrthoDB" id="9803968at2"/>
<dbReference type="EMBL" id="MZXW01000003">
    <property type="protein sequence ID" value="RXT54385.1"/>
    <property type="molecule type" value="Genomic_DNA"/>
</dbReference>
<dbReference type="Pfam" id="PF00501">
    <property type="entry name" value="AMP-binding"/>
    <property type="match status" value="1"/>
</dbReference>